<comment type="caution">
    <text evidence="5">The sequence shown here is derived from an EMBL/GenBank/DDBJ whole genome shotgun (WGS) entry which is preliminary data.</text>
</comment>
<feature type="domain" description="ABC transporter" evidence="4">
    <location>
        <begin position="4"/>
        <end position="235"/>
    </location>
</feature>
<dbReference type="PANTHER" id="PTHR42939:SF1">
    <property type="entry name" value="ABC TRANSPORTER ATP-BINDING PROTEIN ALBC-RELATED"/>
    <property type="match status" value="1"/>
</dbReference>
<dbReference type="PROSITE" id="PS00211">
    <property type="entry name" value="ABC_TRANSPORTER_1"/>
    <property type="match status" value="1"/>
</dbReference>
<dbReference type="Pfam" id="PF00005">
    <property type="entry name" value="ABC_tran"/>
    <property type="match status" value="1"/>
</dbReference>
<evidence type="ECO:0000313" key="6">
    <source>
        <dbReference type="Proteomes" id="UP000290567"/>
    </source>
</evidence>
<keyword evidence="6" id="KW-1185">Reference proteome</keyword>
<proteinExistence type="predicted"/>
<dbReference type="InterPro" id="IPR017871">
    <property type="entry name" value="ABC_transporter-like_CS"/>
</dbReference>
<dbReference type="InterPro" id="IPR051782">
    <property type="entry name" value="ABC_Transporter_VariousFunc"/>
</dbReference>
<keyword evidence="2" id="KW-0547">Nucleotide-binding</keyword>
<dbReference type="InterPro" id="IPR027417">
    <property type="entry name" value="P-loop_NTPase"/>
</dbReference>
<dbReference type="SMART" id="SM00382">
    <property type="entry name" value="AAA"/>
    <property type="match status" value="1"/>
</dbReference>
<dbReference type="GO" id="GO:0016887">
    <property type="term" value="F:ATP hydrolysis activity"/>
    <property type="evidence" value="ECO:0007669"/>
    <property type="project" value="InterPro"/>
</dbReference>
<organism evidence="5 6">
    <name type="scientific">Enterococcus florum</name>
    <dbReference type="NCBI Taxonomy" id="2480627"/>
    <lineage>
        <taxon>Bacteria</taxon>
        <taxon>Bacillati</taxon>
        <taxon>Bacillota</taxon>
        <taxon>Bacilli</taxon>
        <taxon>Lactobacillales</taxon>
        <taxon>Enterococcaceae</taxon>
        <taxon>Enterococcus</taxon>
    </lineage>
</organism>
<evidence type="ECO:0000256" key="2">
    <source>
        <dbReference type="ARBA" id="ARBA00022741"/>
    </source>
</evidence>
<dbReference type="OrthoDB" id="9804819at2"/>
<dbReference type="Proteomes" id="UP000290567">
    <property type="component" value="Unassembled WGS sequence"/>
</dbReference>
<gene>
    <name evidence="5" type="ORF">NRIC_10920</name>
</gene>
<dbReference type="InterPro" id="IPR003439">
    <property type="entry name" value="ABC_transporter-like_ATP-bd"/>
</dbReference>
<evidence type="ECO:0000256" key="3">
    <source>
        <dbReference type="ARBA" id="ARBA00022840"/>
    </source>
</evidence>
<evidence type="ECO:0000256" key="1">
    <source>
        <dbReference type="ARBA" id="ARBA00022448"/>
    </source>
</evidence>
<sequence>MPILAIEELTKTYSQNFTAVDQLSLTVEPGDIFGFIGHNGAGKTTTLRSVVGALSFDRGKILIDGFDIQQHPLECKQRLAYLPDNPDLYDYLTGEQYINFIADIFEIETAVRQERVEALSQRLGLMDQLGNLISSYSHGMKQKLTIIAALVHDPKLLVMDEPFVGLDPEATYHVKQLLHAHCAKGNAVFFSTHVLEVAETLCNKIALIDHGKLKRCGTTEEVRGEQTLEEVFLKVVGHE</sequence>
<dbReference type="Gene3D" id="3.40.50.300">
    <property type="entry name" value="P-loop containing nucleotide triphosphate hydrolases"/>
    <property type="match status" value="1"/>
</dbReference>
<dbReference type="GO" id="GO:0005524">
    <property type="term" value="F:ATP binding"/>
    <property type="evidence" value="ECO:0007669"/>
    <property type="project" value="UniProtKB-KW"/>
</dbReference>
<dbReference type="PANTHER" id="PTHR42939">
    <property type="entry name" value="ABC TRANSPORTER ATP-BINDING PROTEIN ALBC-RELATED"/>
    <property type="match status" value="1"/>
</dbReference>
<accession>A0A4P5PAD2</accession>
<keyword evidence="1" id="KW-0813">Transport</keyword>
<protein>
    <submittedName>
        <fullName evidence="5">ABC transporter</fullName>
    </submittedName>
</protein>
<evidence type="ECO:0000259" key="4">
    <source>
        <dbReference type="PROSITE" id="PS50893"/>
    </source>
</evidence>
<dbReference type="SUPFAM" id="SSF52540">
    <property type="entry name" value="P-loop containing nucleoside triphosphate hydrolases"/>
    <property type="match status" value="1"/>
</dbReference>
<dbReference type="AlphaFoldDB" id="A0A4P5PAD2"/>
<dbReference type="CDD" id="cd03230">
    <property type="entry name" value="ABC_DR_subfamily_A"/>
    <property type="match status" value="1"/>
</dbReference>
<reference evidence="6" key="1">
    <citation type="submission" date="2019-02" db="EMBL/GenBank/DDBJ databases">
        <title>Draft genome sequence of Enterococcus sp. Gos25-1.</title>
        <authorList>
            <person name="Tanaka N."/>
            <person name="Shiwa Y."/>
            <person name="Fujita N."/>
        </authorList>
    </citation>
    <scope>NUCLEOTIDE SEQUENCE [LARGE SCALE GENOMIC DNA]</scope>
    <source>
        <strain evidence="6">Gos25-1</strain>
    </source>
</reference>
<dbReference type="PROSITE" id="PS50893">
    <property type="entry name" value="ABC_TRANSPORTER_2"/>
    <property type="match status" value="1"/>
</dbReference>
<dbReference type="EMBL" id="BJCC01000009">
    <property type="protein sequence ID" value="GCF93201.1"/>
    <property type="molecule type" value="Genomic_DNA"/>
</dbReference>
<evidence type="ECO:0000313" key="5">
    <source>
        <dbReference type="EMBL" id="GCF93201.1"/>
    </source>
</evidence>
<keyword evidence="3" id="KW-0067">ATP-binding</keyword>
<dbReference type="InterPro" id="IPR003593">
    <property type="entry name" value="AAA+_ATPase"/>
</dbReference>
<name>A0A4P5PAD2_9ENTE</name>